<dbReference type="Proteomes" id="UP000515152">
    <property type="component" value="Chromosome 14"/>
</dbReference>
<feature type="region of interest" description="Disordered" evidence="2">
    <location>
        <begin position="138"/>
        <end position="168"/>
    </location>
</feature>
<keyword evidence="3" id="KW-1185">Reference proteome</keyword>
<evidence type="ECO:0000256" key="2">
    <source>
        <dbReference type="SAM" id="MobiDB-lite"/>
    </source>
</evidence>
<evidence type="ECO:0000313" key="3">
    <source>
        <dbReference type="Proteomes" id="UP000515152"/>
    </source>
</evidence>
<dbReference type="GeneID" id="116223398"/>
<sequence>MDPRLEELMAAVRQSQEELRVAVAELRKRTSTNPSDEDLEEVEEKLTQGAEGQEVKAMLTAMKEDMQLEAEVYQPHGEVAKTAQVWEALPKMARTNERVFLGEFIDEDDPDVVDDVDYEGDVDDYDDGNADEIDEVENDVHENHVKAKDESGEDDFDSQEVDDLESHRGQLKSLVESKTEKKERAVNAEKEMQAKHDQLLDQLRQLQVGSDSRVAELSSQLKTFEFERAQMVQEETARSLSLCQMECEKRQKKLEVLTKEFYELQSSSEKRVVELQAQVSEQQVKPETYERLEQELDDVTMQAAEMASEEEAERVLFSYGYGANVPTTAKRRLKQSVHLARRVLQLEKQNTHLRRDLEKQNTQTGKVSKELEAANQLIQQAQQPYSYLSETVKQRDCQIEKLKERITSLEEEVSVLKERTLKKAETDSKDVPEHAMLKIKRLYALPEVGDCFPEVTHVELRKLEAKAHLNRQLALNSQELSTGERTEDGADTDVVSSTQREKQREKETYGRVSRRLLNCHPCKFSVVLRPGGRCGDPDVLSCHEAFLDSSTLLWMSGRGRGICGISLGAWLPHHKIAAMLQPDAKLNAKKEKERKRVHDRKGEG</sequence>
<feature type="coiled-coil region" evidence="1">
    <location>
        <begin position="392"/>
        <end position="419"/>
    </location>
</feature>
<dbReference type="GO" id="GO:0060271">
    <property type="term" value="P:cilium assembly"/>
    <property type="evidence" value="ECO:0007669"/>
    <property type="project" value="TreeGrafter"/>
</dbReference>
<dbReference type="InterPro" id="IPR026205">
    <property type="entry name" value="PIBF1"/>
</dbReference>
<feature type="compositionally biased region" description="Acidic residues" evidence="2">
    <location>
        <begin position="151"/>
        <end position="163"/>
    </location>
</feature>
<feature type="coiled-coil region" evidence="1">
    <location>
        <begin position="171"/>
        <end position="202"/>
    </location>
</feature>
<dbReference type="PANTHER" id="PTHR18950">
    <property type="entry name" value="PROGESTERONE-INDUCED BLOCKING FACTOR 1"/>
    <property type="match status" value="1"/>
</dbReference>
<dbReference type="GO" id="GO:0005815">
    <property type="term" value="C:microtubule organizing center"/>
    <property type="evidence" value="ECO:0007669"/>
    <property type="project" value="TreeGrafter"/>
</dbReference>
<evidence type="ECO:0000313" key="4">
    <source>
        <dbReference type="RefSeq" id="XP_031435653.2"/>
    </source>
</evidence>
<feature type="compositionally biased region" description="Basic and acidic residues" evidence="2">
    <location>
        <begin position="138"/>
        <end position="150"/>
    </location>
</feature>
<evidence type="ECO:0000256" key="1">
    <source>
        <dbReference type="SAM" id="Coils"/>
    </source>
</evidence>
<reference evidence="4" key="1">
    <citation type="submission" date="2025-08" db="UniProtKB">
        <authorList>
            <consortium name="RefSeq"/>
        </authorList>
    </citation>
    <scope>IDENTIFICATION</scope>
</reference>
<name>A0A6P8G866_CLUHA</name>
<keyword evidence="1" id="KW-0175">Coiled coil</keyword>
<gene>
    <name evidence="4" type="primary">LOC116223398</name>
</gene>
<proteinExistence type="predicted"/>
<accession>A0A6P8G866</accession>
<organism evidence="3 4">
    <name type="scientific">Clupea harengus</name>
    <name type="common">Atlantic herring</name>
    <dbReference type="NCBI Taxonomy" id="7950"/>
    <lineage>
        <taxon>Eukaryota</taxon>
        <taxon>Metazoa</taxon>
        <taxon>Chordata</taxon>
        <taxon>Craniata</taxon>
        <taxon>Vertebrata</taxon>
        <taxon>Euteleostomi</taxon>
        <taxon>Actinopterygii</taxon>
        <taxon>Neopterygii</taxon>
        <taxon>Teleostei</taxon>
        <taxon>Clupei</taxon>
        <taxon>Clupeiformes</taxon>
        <taxon>Clupeoidei</taxon>
        <taxon>Clupeidae</taxon>
        <taxon>Clupea</taxon>
    </lineage>
</organism>
<dbReference type="OrthoDB" id="299638at2759"/>
<feature type="region of interest" description="Disordered" evidence="2">
    <location>
        <begin position="478"/>
        <end position="507"/>
    </location>
</feature>
<protein>
    <submittedName>
        <fullName evidence="4">Myosin-10-like</fullName>
    </submittedName>
</protein>
<dbReference type="AlphaFoldDB" id="A0A6P8G866"/>
<dbReference type="KEGG" id="char:116223398"/>
<dbReference type="PANTHER" id="PTHR18950:SF0">
    <property type="entry name" value="PROGESTERONE IMMUNOMODULATORY BINDING FACTOR 1"/>
    <property type="match status" value="1"/>
</dbReference>
<dbReference type="RefSeq" id="XP_031435653.2">
    <property type="nucleotide sequence ID" value="XM_031579793.2"/>
</dbReference>